<dbReference type="Gene3D" id="3.90.550.10">
    <property type="entry name" value="Spore Coat Polysaccharide Biosynthesis Protein SpsA, Chain A"/>
    <property type="match status" value="1"/>
</dbReference>
<name>A0A5B7WZX3_9FLAO</name>
<dbReference type="CDD" id="cd00761">
    <property type="entry name" value="Glyco_tranf_GTA_type"/>
    <property type="match status" value="1"/>
</dbReference>
<dbReference type="InterPro" id="IPR001173">
    <property type="entry name" value="Glyco_trans_2-like"/>
</dbReference>
<dbReference type="InterPro" id="IPR050834">
    <property type="entry name" value="Glycosyltransf_2"/>
</dbReference>
<protein>
    <submittedName>
        <fullName evidence="2">Glycosyltransferase</fullName>
    </submittedName>
</protein>
<dbReference type="OrthoDB" id="786280at2"/>
<feature type="domain" description="Glycosyltransferase 2-like" evidence="1">
    <location>
        <begin position="7"/>
        <end position="121"/>
    </location>
</feature>
<evidence type="ECO:0000313" key="3">
    <source>
        <dbReference type="Proteomes" id="UP000309016"/>
    </source>
</evidence>
<dbReference type="SUPFAM" id="SSF53448">
    <property type="entry name" value="Nucleotide-diphospho-sugar transferases"/>
    <property type="match status" value="1"/>
</dbReference>
<dbReference type="EMBL" id="CP040812">
    <property type="protein sequence ID" value="QCY67982.1"/>
    <property type="molecule type" value="Genomic_DNA"/>
</dbReference>
<gene>
    <name evidence="2" type="ORF">FHG64_00435</name>
</gene>
<reference evidence="2 3" key="1">
    <citation type="submission" date="2019-06" db="EMBL/GenBank/DDBJ databases">
        <title>Complete genome sequence of Antarcticibacterium flavum KCTC 52984T from an Antarctic marine sediment.</title>
        <authorList>
            <person name="Lee Y.M."/>
            <person name="Shin S.C."/>
        </authorList>
    </citation>
    <scope>NUCLEOTIDE SEQUENCE [LARGE SCALE GENOMIC DNA]</scope>
    <source>
        <strain evidence="2 3">KCTC 52984</strain>
    </source>
</reference>
<keyword evidence="3" id="KW-1185">Reference proteome</keyword>
<dbReference type="KEGG" id="afla:FHG64_00435"/>
<dbReference type="InterPro" id="IPR029044">
    <property type="entry name" value="Nucleotide-diphossugar_trans"/>
</dbReference>
<proteinExistence type="predicted"/>
<evidence type="ECO:0000259" key="1">
    <source>
        <dbReference type="Pfam" id="PF00535"/>
    </source>
</evidence>
<dbReference type="Pfam" id="PF00535">
    <property type="entry name" value="Glycos_transf_2"/>
    <property type="match status" value="1"/>
</dbReference>
<dbReference type="AlphaFoldDB" id="A0A5B7WZX3"/>
<sequence length="307" mass="34612">MGMLEVSVIICTNNPKFEILKRTVEAIIQQTLPQEKWELLIVDNNSNTSVKDLPGFNWPTSVTHLDEAKVGLISARIKGIKEAKADLLVFVDDDNYLKADYLEILIKTMHSMPLLGVLGAGKIVPAFEKPPSNEELPFLRSLAIRNEVRAHFSNAVGYHKAIPFGAGLCIRRSIALNYMESLRTRPLAASLDRKGDTLLSGGDIDLALHSCRDGYLSGVLPELELVHFIPKSRLDQKYLIKIAAGHAASNFLLSQLWNFEGYPENPLMRWARYWKNRLKSNGLSRKILIAEYYADKKARNLWNLNNN</sequence>
<evidence type="ECO:0000313" key="2">
    <source>
        <dbReference type="EMBL" id="QCY67982.1"/>
    </source>
</evidence>
<dbReference type="PANTHER" id="PTHR43685:SF2">
    <property type="entry name" value="GLYCOSYLTRANSFERASE 2-LIKE DOMAIN-CONTAINING PROTEIN"/>
    <property type="match status" value="1"/>
</dbReference>
<dbReference type="Proteomes" id="UP000309016">
    <property type="component" value="Chromosome"/>
</dbReference>
<dbReference type="PANTHER" id="PTHR43685">
    <property type="entry name" value="GLYCOSYLTRANSFERASE"/>
    <property type="match status" value="1"/>
</dbReference>
<keyword evidence="2" id="KW-0808">Transferase</keyword>
<dbReference type="GO" id="GO:0016740">
    <property type="term" value="F:transferase activity"/>
    <property type="evidence" value="ECO:0007669"/>
    <property type="project" value="UniProtKB-KW"/>
</dbReference>
<organism evidence="2 3">
    <name type="scientific">Antarcticibacterium flavum</name>
    <dbReference type="NCBI Taxonomy" id="2058175"/>
    <lineage>
        <taxon>Bacteria</taxon>
        <taxon>Pseudomonadati</taxon>
        <taxon>Bacteroidota</taxon>
        <taxon>Flavobacteriia</taxon>
        <taxon>Flavobacteriales</taxon>
        <taxon>Flavobacteriaceae</taxon>
        <taxon>Antarcticibacterium</taxon>
    </lineage>
</organism>
<accession>A0A5B7WZX3</accession>